<dbReference type="CDD" id="cd07153">
    <property type="entry name" value="Fur_like"/>
    <property type="match status" value="1"/>
</dbReference>
<reference evidence="9 10" key="1">
    <citation type="journal article" date="2016" name="Nat. Commun.">
        <title>Thousands of microbial genomes shed light on interconnected biogeochemical processes in an aquifer system.</title>
        <authorList>
            <person name="Anantharaman K."/>
            <person name="Brown C.T."/>
            <person name="Hug L.A."/>
            <person name="Sharon I."/>
            <person name="Castelle C.J."/>
            <person name="Probst A.J."/>
            <person name="Thomas B.C."/>
            <person name="Singh A."/>
            <person name="Wilkins M.J."/>
            <person name="Karaoz U."/>
            <person name="Brodie E.L."/>
            <person name="Williams K.H."/>
            <person name="Hubbard S.S."/>
            <person name="Banfield J.F."/>
        </authorList>
    </citation>
    <scope>NUCLEOTIDE SEQUENCE [LARGE SCALE GENOMIC DNA]</scope>
</reference>
<comment type="cofactor">
    <cofactor evidence="8">
        <name>Mn(2+)</name>
        <dbReference type="ChEBI" id="CHEBI:29035"/>
    </cofactor>
    <cofactor evidence="8">
        <name>Fe(2+)</name>
        <dbReference type="ChEBI" id="CHEBI:29033"/>
    </cofactor>
    <text evidence="8">Binds 1 Mn(2+) or Fe(2+) ion per subunit.</text>
</comment>
<dbReference type="STRING" id="1802060.A2957_00470"/>
<dbReference type="Pfam" id="PF01475">
    <property type="entry name" value="FUR"/>
    <property type="match status" value="1"/>
</dbReference>
<dbReference type="GO" id="GO:0003700">
    <property type="term" value="F:DNA-binding transcription factor activity"/>
    <property type="evidence" value="ECO:0007669"/>
    <property type="project" value="InterPro"/>
</dbReference>
<dbReference type="InterPro" id="IPR043135">
    <property type="entry name" value="Fur_C"/>
</dbReference>
<comment type="cofactor">
    <cofactor evidence="7">
        <name>Zn(2+)</name>
        <dbReference type="ChEBI" id="CHEBI:29105"/>
    </cofactor>
    <text evidence="7">Binds 1 zinc ion per subunit.</text>
</comment>
<dbReference type="Gene3D" id="1.10.10.10">
    <property type="entry name" value="Winged helix-like DNA-binding domain superfamily/Winged helix DNA-binding domain"/>
    <property type="match status" value="1"/>
</dbReference>
<dbReference type="GO" id="GO:1900376">
    <property type="term" value="P:regulation of secondary metabolite biosynthetic process"/>
    <property type="evidence" value="ECO:0007669"/>
    <property type="project" value="TreeGrafter"/>
</dbReference>
<organism evidence="9 10">
    <name type="scientific">Candidatus Roizmanbacteria bacterium RIFCSPLOWO2_01_FULL_38_11</name>
    <dbReference type="NCBI Taxonomy" id="1802060"/>
    <lineage>
        <taxon>Bacteria</taxon>
        <taxon>Candidatus Roizmaniibacteriota</taxon>
    </lineage>
</organism>
<dbReference type="InterPro" id="IPR002481">
    <property type="entry name" value="FUR"/>
</dbReference>
<keyword evidence="7" id="KW-0479">Metal-binding</keyword>
<feature type="binding site" evidence="7">
    <location>
        <position position="134"/>
    </location>
    <ligand>
        <name>Zn(2+)</name>
        <dbReference type="ChEBI" id="CHEBI:29105"/>
    </ligand>
</feature>
<accession>A0A1F7IKJ1</accession>
<feature type="binding site" evidence="7">
    <location>
        <position position="97"/>
    </location>
    <ligand>
        <name>Zn(2+)</name>
        <dbReference type="ChEBI" id="CHEBI:29105"/>
    </ligand>
</feature>
<keyword evidence="3 7" id="KW-0862">Zinc</keyword>
<feature type="binding site" evidence="8">
    <location>
        <position position="88"/>
    </location>
    <ligand>
        <name>Fe cation</name>
        <dbReference type="ChEBI" id="CHEBI:24875"/>
    </ligand>
</feature>
<evidence type="ECO:0000313" key="9">
    <source>
        <dbReference type="EMBL" id="OGK43881.1"/>
    </source>
</evidence>
<protein>
    <recommendedName>
        <fullName evidence="11">Transcriptional repressor</fullName>
    </recommendedName>
</protein>
<evidence type="ECO:0000256" key="2">
    <source>
        <dbReference type="ARBA" id="ARBA00022491"/>
    </source>
</evidence>
<evidence type="ECO:0000256" key="1">
    <source>
        <dbReference type="ARBA" id="ARBA00007957"/>
    </source>
</evidence>
<dbReference type="InterPro" id="IPR036388">
    <property type="entry name" value="WH-like_DNA-bd_sf"/>
</dbReference>
<dbReference type="AlphaFoldDB" id="A0A1F7IKJ1"/>
<keyword evidence="8" id="KW-0408">Iron</keyword>
<proteinExistence type="inferred from homology"/>
<dbReference type="SUPFAM" id="SSF46785">
    <property type="entry name" value="Winged helix' DNA-binding domain"/>
    <property type="match status" value="1"/>
</dbReference>
<dbReference type="PANTHER" id="PTHR33202">
    <property type="entry name" value="ZINC UPTAKE REGULATION PROTEIN"/>
    <property type="match status" value="1"/>
</dbReference>
<feature type="binding site" evidence="7">
    <location>
        <position position="94"/>
    </location>
    <ligand>
        <name>Zn(2+)</name>
        <dbReference type="ChEBI" id="CHEBI:29105"/>
    </ligand>
</feature>
<evidence type="ECO:0000256" key="7">
    <source>
        <dbReference type="PIRSR" id="PIRSR602481-1"/>
    </source>
</evidence>
<dbReference type="EMBL" id="MGAK01000028">
    <property type="protein sequence ID" value="OGK43881.1"/>
    <property type="molecule type" value="Genomic_DNA"/>
</dbReference>
<gene>
    <name evidence="9" type="ORF">A2957_00470</name>
</gene>
<evidence type="ECO:0000256" key="6">
    <source>
        <dbReference type="ARBA" id="ARBA00023163"/>
    </source>
</evidence>
<keyword evidence="5" id="KW-0238">DNA-binding</keyword>
<dbReference type="Proteomes" id="UP000179072">
    <property type="component" value="Unassembled WGS sequence"/>
</dbReference>
<feature type="binding site" evidence="8">
    <location>
        <position position="126"/>
    </location>
    <ligand>
        <name>Fe cation</name>
        <dbReference type="ChEBI" id="CHEBI:24875"/>
    </ligand>
</feature>
<evidence type="ECO:0000256" key="4">
    <source>
        <dbReference type="ARBA" id="ARBA00023015"/>
    </source>
</evidence>
<evidence type="ECO:0000313" key="10">
    <source>
        <dbReference type="Proteomes" id="UP000179072"/>
    </source>
</evidence>
<evidence type="ECO:0008006" key="11">
    <source>
        <dbReference type="Google" id="ProtNLM"/>
    </source>
</evidence>
<name>A0A1F7IKJ1_9BACT</name>
<dbReference type="GO" id="GO:0045892">
    <property type="term" value="P:negative regulation of DNA-templated transcription"/>
    <property type="evidence" value="ECO:0007669"/>
    <property type="project" value="TreeGrafter"/>
</dbReference>
<dbReference type="PANTHER" id="PTHR33202:SF7">
    <property type="entry name" value="FERRIC UPTAKE REGULATION PROTEIN"/>
    <property type="match status" value="1"/>
</dbReference>
<dbReference type="GO" id="GO:0000976">
    <property type="term" value="F:transcription cis-regulatory region binding"/>
    <property type="evidence" value="ECO:0007669"/>
    <property type="project" value="TreeGrafter"/>
</dbReference>
<evidence type="ECO:0000256" key="5">
    <source>
        <dbReference type="ARBA" id="ARBA00023125"/>
    </source>
</evidence>
<dbReference type="InterPro" id="IPR036390">
    <property type="entry name" value="WH_DNA-bd_sf"/>
</dbReference>
<evidence type="ECO:0000256" key="8">
    <source>
        <dbReference type="PIRSR" id="PIRSR602481-2"/>
    </source>
</evidence>
<feature type="binding site" evidence="7">
    <location>
        <position position="137"/>
    </location>
    <ligand>
        <name>Zn(2+)</name>
        <dbReference type="ChEBI" id="CHEBI:29105"/>
    </ligand>
</feature>
<dbReference type="Gene3D" id="3.30.1490.190">
    <property type="match status" value="1"/>
</dbReference>
<sequence length="138" mass="16266">MKTQEIISLLKKKGFRITLARKAMIGIFVRFFDPISVLEIQKQLSKRKILVNKSTIYREVQFLLRAQIIHEIKLVNREMYYELNGRDHHHHLVCENCGAIEDVNISNEKKIMENLQGKTAFHIKTHSLEFYGLCHNCQ</sequence>
<comment type="caution">
    <text evidence="9">The sequence shown here is derived from an EMBL/GenBank/DDBJ whole genome shotgun (WGS) entry which is preliminary data.</text>
</comment>
<dbReference type="GO" id="GO:0008270">
    <property type="term" value="F:zinc ion binding"/>
    <property type="evidence" value="ECO:0007669"/>
    <property type="project" value="TreeGrafter"/>
</dbReference>
<comment type="similarity">
    <text evidence="1">Belongs to the Fur family.</text>
</comment>
<evidence type="ECO:0000256" key="3">
    <source>
        <dbReference type="ARBA" id="ARBA00022833"/>
    </source>
</evidence>
<keyword evidence="4" id="KW-0805">Transcription regulation</keyword>
<keyword evidence="2" id="KW-0678">Repressor</keyword>
<keyword evidence="6" id="KW-0804">Transcription</keyword>